<dbReference type="InterPro" id="IPR050560">
    <property type="entry name" value="MYB_TF"/>
</dbReference>
<dbReference type="EMBL" id="OU503039">
    <property type="protein sequence ID" value="CAI9759651.1"/>
    <property type="molecule type" value="Genomic_DNA"/>
</dbReference>
<keyword evidence="6" id="KW-0539">Nucleus</keyword>
<dbReference type="SUPFAM" id="SSF46689">
    <property type="entry name" value="Homeodomain-like"/>
    <property type="match status" value="2"/>
</dbReference>
<feature type="compositionally biased region" description="Low complexity" evidence="7">
    <location>
        <begin position="213"/>
        <end position="225"/>
    </location>
</feature>
<dbReference type="FunFam" id="1.10.10.60:FF:000010">
    <property type="entry name" value="Transcriptional activator Myb isoform A"/>
    <property type="match status" value="1"/>
</dbReference>
<dbReference type="GO" id="GO:0000978">
    <property type="term" value="F:RNA polymerase II cis-regulatory region sequence-specific DNA binding"/>
    <property type="evidence" value="ECO:0007669"/>
    <property type="project" value="TreeGrafter"/>
</dbReference>
<evidence type="ECO:0000256" key="7">
    <source>
        <dbReference type="SAM" id="MobiDB-lite"/>
    </source>
</evidence>
<evidence type="ECO:0000259" key="9">
    <source>
        <dbReference type="PROSITE" id="PS51294"/>
    </source>
</evidence>
<gene>
    <name evidence="10" type="ORF">FPE_LOCUS7081</name>
</gene>
<keyword evidence="5" id="KW-0804">Transcription</keyword>
<accession>A0AAD1Z171</accession>
<feature type="domain" description="Myb-like" evidence="8">
    <location>
        <begin position="136"/>
        <end position="186"/>
    </location>
</feature>
<dbReference type="PANTHER" id="PTHR45614:SF266">
    <property type="entry name" value="TRANSCRIPTION FACTOR MYB3R-4"/>
    <property type="match status" value="1"/>
</dbReference>
<dbReference type="Pfam" id="PF00249">
    <property type="entry name" value="Myb_DNA-binding"/>
    <property type="match status" value="3"/>
</dbReference>
<dbReference type="AlphaFoldDB" id="A0AAD1Z171"/>
<feature type="region of interest" description="Disordered" evidence="7">
    <location>
        <begin position="204"/>
        <end position="244"/>
    </location>
</feature>
<reference evidence="10" key="1">
    <citation type="submission" date="2023-05" db="EMBL/GenBank/DDBJ databases">
        <authorList>
            <person name="Huff M."/>
        </authorList>
    </citation>
    <scope>NUCLEOTIDE SEQUENCE</scope>
</reference>
<evidence type="ECO:0000313" key="11">
    <source>
        <dbReference type="Proteomes" id="UP000834106"/>
    </source>
</evidence>
<dbReference type="Proteomes" id="UP000834106">
    <property type="component" value="Chromosome 4"/>
</dbReference>
<evidence type="ECO:0000313" key="10">
    <source>
        <dbReference type="EMBL" id="CAI9759651.1"/>
    </source>
</evidence>
<feature type="domain" description="HTH myb-type" evidence="9">
    <location>
        <begin position="140"/>
        <end position="190"/>
    </location>
</feature>
<evidence type="ECO:0000256" key="1">
    <source>
        <dbReference type="ARBA" id="ARBA00004123"/>
    </source>
</evidence>
<dbReference type="SMART" id="SM00717">
    <property type="entry name" value="SANT"/>
    <property type="match status" value="3"/>
</dbReference>
<feature type="compositionally biased region" description="Basic and acidic residues" evidence="7">
    <location>
        <begin position="1"/>
        <end position="22"/>
    </location>
</feature>
<organism evidence="10 11">
    <name type="scientific">Fraxinus pennsylvanica</name>
    <dbReference type="NCBI Taxonomy" id="56036"/>
    <lineage>
        <taxon>Eukaryota</taxon>
        <taxon>Viridiplantae</taxon>
        <taxon>Streptophyta</taxon>
        <taxon>Embryophyta</taxon>
        <taxon>Tracheophyta</taxon>
        <taxon>Spermatophyta</taxon>
        <taxon>Magnoliopsida</taxon>
        <taxon>eudicotyledons</taxon>
        <taxon>Gunneridae</taxon>
        <taxon>Pentapetalae</taxon>
        <taxon>asterids</taxon>
        <taxon>lamiids</taxon>
        <taxon>Lamiales</taxon>
        <taxon>Oleaceae</taxon>
        <taxon>Oleeae</taxon>
        <taxon>Fraxinus</taxon>
    </lineage>
</organism>
<dbReference type="Gene3D" id="1.10.10.60">
    <property type="entry name" value="Homeodomain-like"/>
    <property type="match status" value="3"/>
</dbReference>
<evidence type="ECO:0000259" key="8">
    <source>
        <dbReference type="PROSITE" id="PS50090"/>
    </source>
</evidence>
<name>A0AAD1Z171_9LAMI</name>
<feature type="region of interest" description="Disordered" evidence="7">
    <location>
        <begin position="1"/>
        <end position="42"/>
    </location>
</feature>
<dbReference type="GO" id="GO:0000981">
    <property type="term" value="F:DNA-binding transcription factor activity, RNA polymerase II-specific"/>
    <property type="evidence" value="ECO:0007669"/>
    <property type="project" value="TreeGrafter"/>
</dbReference>
<dbReference type="InterPro" id="IPR009057">
    <property type="entry name" value="Homeodomain-like_sf"/>
</dbReference>
<dbReference type="InterPro" id="IPR001005">
    <property type="entry name" value="SANT/Myb"/>
</dbReference>
<feature type="compositionally biased region" description="Polar residues" evidence="7">
    <location>
        <begin position="29"/>
        <end position="39"/>
    </location>
</feature>
<comment type="subcellular location">
    <subcellularLocation>
        <location evidence="1">Nucleus</location>
    </subcellularLocation>
</comment>
<sequence length="1077" mass="118539">MVSDRRSNTPSDATRDGVERVRPLHGRTSGPTRRSTKGQWTPEEDEILRIAVQRLNGKNWKKIAECFKDRTDVQCLHRWQKVLNPELIKGPWSKEEDEIIIDLVNKYGPKKWSTIAQHLPGRIGKQCRERWHNHLNPGINKEAWTQEEELALIRAHQIYGNKWAELTKFLPGRSDNAIKNHWNSSVKKKLDMFSASGLLSQFQGPPIVGHPNQSAASSSSKVQQSSEDDSTVKDGVEGEDVSECSQGSNVVGFSLSTNDMVNTIVQNGGDCRVSEELSHEIDPSSSLLPYSEDYRPAFQETTFSMPEVPCEIGGSTKFLEQDFSLDWGTLAGKDWQLNPNELPDISLVDLAQESSGLFIQALIGNNNHETVPFQPETCMDLSASTSMANVTVSTDTPNQIVNSDCIMMYPEPGHDGCCPSKSVVNCIDGPTDSSHYQSSNFQIPENGTFASQSCCSMRSDMMGTSFSLPPPVSTQPPPNDGSLIFLIDSNQFIDSSHGNAEQGSVQSMQNGFVYANESGFFPRDDGSDSMGVKEQQEEAKDVPKLVPVNDFGSALMNDIQSDSSLDKDPVVTDEHRDSGVLFYEPPRFPSLDIPFFSCDLIQSGADMQQEYSPLGIRQLMISSMTPFKLWDSPSRDNSPDAVLKSAAKTFTGTPSILKKRHRDLVSPLSEKRDEKKLESGLKHESFSNLTSDFSRLGVMFDECVDQKGSIMVLSPEDKRNCEAHCVEKENMDPTFAKGKQEGNGSMEISEGRMIEKQFNSSEALKAITGVNNKAGGNDAVETVKELNGILVEHDTNDLLFFSPDRFGIKSDSLSAKALGNKLSRRLDSASKHVAILSSSEIPSLSVVYSPRMCAKKDGTKLAITSSLPSSSLENKDENSSKGVHIENKSTFEGTPFKINIESPSAWRSPWFINSFLPGPRVDTDITIEDIGYFMSPGDQGYDAIGLMKQLGEQTASAFADAQEILGDETPETIMKGKCIKNREADKENVGSPNCQTAYRSLSTSNVLTERRTLDFSECETPQKETGNFSSSISSSSPSSYLLKSCRIMLGYNILALCCSLPTTTATVSCIIYVEADT</sequence>
<feature type="domain" description="Myb-like" evidence="8">
    <location>
        <begin position="84"/>
        <end position="135"/>
    </location>
</feature>
<protein>
    <submittedName>
        <fullName evidence="10">Uncharacterized protein</fullName>
    </submittedName>
</protein>
<feature type="compositionally biased region" description="Basic and acidic residues" evidence="7">
    <location>
        <begin position="873"/>
        <end position="886"/>
    </location>
</feature>
<keyword evidence="3" id="KW-0805">Transcription regulation</keyword>
<dbReference type="PROSITE" id="PS51294">
    <property type="entry name" value="HTH_MYB"/>
    <property type="match status" value="3"/>
</dbReference>
<dbReference type="InterPro" id="IPR017930">
    <property type="entry name" value="Myb_dom"/>
</dbReference>
<dbReference type="CDD" id="cd00167">
    <property type="entry name" value="SANT"/>
    <property type="match status" value="3"/>
</dbReference>
<feature type="region of interest" description="Disordered" evidence="7">
    <location>
        <begin position="866"/>
        <end position="886"/>
    </location>
</feature>
<feature type="domain" description="HTH myb-type" evidence="9">
    <location>
        <begin position="84"/>
        <end position="139"/>
    </location>
</feature>
<dbReference type="GO" id="GO:0005634">
    <property type="term" value="C:nucleus"/>
    <property type="evidence" value="ECO:0007669"/>
    <property type="project" value="UniProtKB-SubCell"/>
</dbReference>
<keyword evidence="2" id="KW-0677">Repeat</keyword>
<keyword evidence="11" id="KW-1185">Reference proteome</keyword>
<feature type="domain" description="HTH myb-type" evidence="9">
    <location>
        <begin position="32"/>
        <end position="83"/>
    </location>
</feature>
<evidence type="ECO:0000256" key="6">
    <source>
        <dbReference type="ARBA" id="ARBA00023242"/>
    </source>
</evidence>
<evidence type="ECO:0000256" key="3">
    <source>
        <dbReference type="ARBA" id="ARBA00023015"/>
    </source>
</evidence>
<evidence type="ECO:0000256" key="2">
    <source>
        <dbReference type="ARBA" id="ARBA00022737"/>
    </source>
</evidence>
<dbReference type="PANTHER" id="PTHR45614">
    <property type="entry name" value="MYB PROTEIN-RELATED"/>
    <property type="match status" value="1"/>
</dbReference>
<evidence type="ECO:0000256" key="4">
    <source>
        <dbReference type="ARBA" id="ARBA00023125"/>
    </source>
</evidence>
<evidence type="ECO:0000256" key="5">
    <source>
        <dbReference type="ARBA" id="ARBA00023163"/>
    </source>
</evidence>
<dbReference type="FunFam" id="1.10.10.60:FF:000016">
    <property type="entry name" value="Transcriptional activator Myb isoform A"/>
    <property type="match status" value="1"/>
</dbReference>
<keyword evidence="4" id="KW-0238">DNA-binding</keyword>
<proteinExistence type="predicted"/>
<dbReference type="FunFam" id="1.10.10.60:FF:000324">
    <property type="entry name" value="Transcription factor MYB3R-2"/>
    <property type="match status" value="1"/>
</dbReference>
<dbReference type="PROSITE" id="PS50090">
    <property type="entry name" value="MYB_LIKE"/>
    <property type="match status" value="3"/>
</dbReference>
<feature type="domain" description="Myb-like" evidence="8">
    <location>
        <begin position="32"/>
        <end position="83"/>
    </location>
</feature>